<organism evidence="1 2">
    <name type="scientific">Leptospira kirschneri str. 200802841</name>
    <dbReference type="NCBI Taxonomy" id="1193047"/>
    <lineage>
        <taxon>Bacteria</taxon>
        <taxon>Pseudomonadati</taxon>
        <taxon>Spirochaetota</taxon>
        <taxon>Spirochaetia</taxon>
        <taxon>Leptospirales</taxon>
        <taxon>Leptospiraceae</taxon>
        <taxon>Leptospira</taxon>
    </lineage>
</organism>
<dbReference type="EMBL" id="AKWH02000041">
    <property type="protein sequence ID" value="EKO51398.1"/>
    <property type="molecule type" value="Genomic_DNA"/>
</dbReference>
<protein>
    <submittedName>
        <fullName evidence="1">Uncharacterized protein</fullName>
    </submittedName>
</protein>
<gene>
    <name evidence="1" type="ORF">LEP1GSC131_1984</name>
</gene>
<evidence type="ECO:0000313" key="2">
    <source>
        <dbReference type="Proteomes" id="UP000006339"/>
    </source>
</evidence>
<proteinExistence type="predicted"/>
<sequence length="37" mass="4650">MIKIQYVRFIGIRKQKLDSYLLKIKYQIRLNLIRRVK</sequence>
<keyword evidence="2" id="KW-1185">Reference proteome</keyword>
<evidence type="ECO:0000313" key="1">
    <source>
        <dbReference type="EMBL" id="EKO51398.1"/>
    </source>
</evidence>
<dbReference type="AlphaFoldDB" id="A0A828Y4W2"/>
<dbReference type="Proteomes" id="UP000006339">
    <property type="component" value="Unassembled WGS sequence"/>
</dbReference>
<name>A0A828Y4W2_9LEPT</name>
<reference evidence="1" key="1">
    <citation type="submission" date="2012-10" db="EMBL/GenBank/DDBJ databases">
        <authorList>
            <person name="Harkins D.M."/>
            <person name="Durkin A.S."/>
            <person name="Brinkac L.M."/>
            <person name="Selengut J.D."/>
            <person name="Sanka R."/>
            <person name="DePew J."/>
            <person name="Purushe J."/>
            <person name="Picardeau M."/>
            <person name="Werts C."/>
            <person name="Goarant C."/>
            <person name="Vinetz J.M."/>
            <person name="Sutton G.G."/>
            <person name="Nelson W.C."/>
            <person name="Fouts D.E."/>
        </authorList>
    </citation>
    <scope>NUCLEOTIDE SEQUENCE [LARGE SCALE GENOMIC DNA]</scope>
    <source>
        <strain evidence="1">200802841</strain>
    </source>
</reference>
<comment type="caution">
    <text evidence="1">The sequence shown here is derived from an EMBL/GenBank/DDBJ whole genome shotgun (WGS) entry which is preliminary data.</text>
</comment>
<accession>A0A828Y4W2</accession>